<evidence type="ECO:0000259" key="14">
    <source>
        <dbReference type="PROSITE" id="PS50850"/>
    </source>
</evidence>
<dbReference type="CDD" id="cd17359">
    <property type="entry name" value="MFS_XylE_like"/>
    <property type="match status" value="1"/>
</dbReference>
<evidence type="ECO:0000313" key="15">
    <source>
        <dbReference type="EMBL" id="CPR18768.1"/>
    </source>
</evidence>
<evidence type="ECO:0000256" key="10">
    <source>
        <dbReference type="ARBA" id="ARBA00070440"/>
    </source>
</evidence>
<evidence type="ECO:0000256" key="5">
    <source>
        <dbReference type="ARBA" id="ARBA00022597"/>
    </source>
</evidence>
<dbReference type="InterPro" id="IPR020846">
    <property type="entry name" value="MFS_dom"/>
</dbReference>
<dbReference type="PRINTS" id="PR00171">
    <property type="entry name" value="SUGRTRNSPORT"/>
</dbReference>
<dbReference type="FunFam" id="1.20.1250.20:FF:000122">
    <property type="entry name" value="D-xylose transporter XylE"/>
    <property type="match status" value="1"/>
</dbReference>
<dbReference type="GO" id="GO:0022857">
    <property type="term" value="F:transmembrane transporter activity"/>
    <property type="evidence" value="ECO:0007669"/>
    <property type="project" value="InterPro"/>
</dbReference>
<dbReference type="KEGG" id="bgj:AWC36_04110"/>
<evidence type="ECO:0000256" key="12">
    <source>
        <dbReference type="RuleBase" id="RU003346"/>
    </source>
</evidence>
<evidence type="ECO:0000256" key="1">
    <source>
        <dbReference type="ARBA" id="ARBA00004651"/>
    </source>
</evidence>
<feature type="transmembrane region" description="Helical" evidence="13">
    <location>
        <begin position="189"/>
        <end position="211"/>
    </location>
</feature>
<dbReference type="SUPFAM" id="SSF103473">
    <property type="entry name" value="MFS general substrate transporter"/>
    <property type="match status" value="1"/>
</dbReference>
<reference evidence="15" key="2">
    <citation type="submission" date="2015-01" db="EMBL/GenBank/DDBJ databases">
        <authorList>
            <person name="Xiang T."/>
            <person name="Song Y."/>
            <person name="Huang L."/>
            <person name="Wang B."/>
            <person name="Wu P."/>
        </authorList>
    </citation>
    <scope>NUCLEOTIDE SEQUENCE [LARGE SCALE GENOMIC DNA]</scope>
    <source>
        <strain evidence="15">OBR1</strain>
    </source>
</reference>
<name>A0A0G4JY59_9GAMM</name>
<feature type="domain" description="Major facilitator superfamily (MFS) profile" evidence="14">
    <location>
        <begin position="30"/>
        <end position="463"/>
    </location>
</feature>
<dbReference type="Pfam" id="PF00083">
    <property type="entry name" value="Sugar_tr"/>
    <property type="match status" value="1"/>
</dbReference>
<feature type="transmembrane region" description="Helical" evidence="13">
    <location>
        <begin position="340"/>
        <end position="361"/>
    </location>
</feature>
<dbReference type="STRING" id="1109412.BN1221_03393"/>
<proteinExistence type="inferred from homology"/>
<evidence type="ECO:0000256" key="7">
    <source>
        <dbReference type="ARBA" id="ARBA00022989"/>
    </source>
</evidence>
<feature type="transmembrane region" description="Helical" evidence="13">
    <location>
        <begin position="402"/>
        <end position="419"/>
    </location>
</feature>
<keyword evidence="5" id="KW-0762">Sugar transport</keyword>
<dbReference type="InterPro" id="IPR005828">
    <property type="entry name" value="MFS_sugar_transport-like"/>
</dbReference>
<dbReference type="PROSITE" id="PS00217">
    <property type="entry name" value="SUGAR_TRANSPORT_2"/>
    <property type="match status" value="1"/>
</dbReference>
<feature type="transmembrane region" description="Helical" evidence="13">
    <location>
        <begin position="273"/>
        <end position="296"/>
    </location>
</feature>
<keyword evidence="6 13" id="KW-0812">Transmembrane</keyword>
<evidence type="ECO:0000256" key="3">
    <source>
        <dbReference type="ARBA" id="ARBA00022448"/>
    </source>
</evidence>
<sequence>MSSTGNDSVGLKLSAGGLPVKHNVGYLLKICGVAALGGLLFGYDTSVISGAIGPLRAAFQLSAAETGWAVSNVVVGCILGAIVAGYFANRFGRRVTLFLCALLFTVQSVGAALAPDFFWFVIFRLVGGIAVGIASVVSPMYMSEVSPKNMRGRAVSMNNFAIIFGQIVVFIANYMIARDATEIWLQAVGWRWMIASEVIPCVLFCAVIFFIPESPRWLMLRGQEESAKKTLTHISNEEHALSLMDEIRESINETRGNVQVRFRDLRKDLNARWLVFLGFMIAGLQQVMGVNVMMYYAPMVLRSSSGNMAEALFQTIWIGVAQLIGNAIGVALVDRKGRRPLIAVGSVGVIASLLVVSVSMYTKSNHLMLTGMLAYMVFFGMSWAPLAWTLISEIFPNRCRGLGMSIACTSNWIFNFTVAQGFPMLNENPWLLERFHGAFSMWLFAGLGLFAMWFVMRFVPETNGVSLEKMEDTMMRYAPGRRHASSR</sequence>
<dbReference type="EMBL" id="CGIG01000001">
    <property type="protein sequence ID" value="CPR18768.1"/>
    <property type="molecule type" value="Genomic_DNA"/>
</dbReference>
<dbReference type="GO" id="GO:0005886">
    <property type="term" value="C:plasma membrane"/>
    <property type="evidence" value="ECO:0007669"/>
    <property type="project" value="UniProtKB-SubCell"/>
</dbReference>
<evidence type="ECO:0000313" key="18">
    <source>
        <dbReference type="Proteomes" id="UP000285972"/>
    </source>
</evidence>
<reference evidence="16 18" key="3">
    <citation type="submission" date="2016-09" db="EMBL/GenBank/DDBJ databases">
        <authorList>
            <person name="Doonan J."/>
            <person name="Pachebat J.A."/>
            <person name="Golyshin P.N."/>
            <person name="Denman S."/>
            <person name="Mcdonald J.E."/>
        </authorList>
    </citation>
    <scope>NUCLEOTIDE SEQUENCE [LARGE SCALE GENOMIC DNA]</scope>
    <source>
        <strain evidence="16 18">FRB141</strain>
    </source>
</reference>
<reference evidence="17" key="1">
    <citation type="submission" date="2015-01" db="EMBL/GenBank/DDBJ databases">
        <authorList>
            <person name="Paterson Steve"/>
        </authorList>
    </citation>
    <scope>NUCLEOTIDE SEQUENCE [LARGE SCALE GENOMIC DNA]</scope>
    <source>
        <strain evidence="17">OBR1</strain>
    </source>
</reference>
<evidence type="ECO:0000256" key="6">
    <source>
        <dbReference type="ARBA" id="ARBA00022692"/>
    </source>
</evidence>
<gene>
    <name evidence="16" type="ORF">BIY26_08450</name>
    <name evidence="15" type="ORF">BN1221_03393</name>
</gene>
<dbReference type="Proteomes" id="UP000285972">
    <property type="component" value="Unassembled WGS sequence"/>
</dbReference>
<dbReference type="PANTHER" id="PTHR48020:SF12">
    <property type="entry name" value="PROTON MYO-INOSITOL COTRANSPORTER"/>
    <property type="match status" value="1"/>
</dbReference>
<feature type="transmembrane region" description="Helical" evidence="13">
    <location>
        <begin position="154"/>
        <end position="177"/>
    </location>
</feature>
<evidence type="ECO:0000256" key="9">
    <source>
        <dbReference type="ARBA" id="ARBA00050593"/>
    </source>
</evidence>
<feature type="transmembrane region" description="Helical" evidence="13">
    <location>
        <begin position="120"/>
        <end position="142"/>
    </location>
</feature>
<dbReference type="InterPro" id="IPR050814">
    <property type="entry name" value="Myo-inositol_Transporter"/>
</dbReference>
<organism evidence="15 17">
    <name type="scientific">Brenneria goodwinii</name>
    <dbReference type="NCBI Taxonomy" id="1109412"/>
    <lineage>
        <taxon>Bacteria</taxon>
        <taxon>Pseudomonadati</taxon>
        <taxon>Pseudomonadota</taxon>
        <taxon>Gammaproteobacteria</taxon>
        <taxon>Enterobacterales</taxon>
        <taxon>Pectobacteriaceae</taxon>
        <taxon>Brenneria</taxon>
    </lineage>
</organism>
<evidence type="ECO:0000313" key="17">
    <source>
        <dbReference type="Proteomes" id="UP000044377"/>
    </source>
</evidence>
<protein>
    <recommendedName>
        <fullName evidence="10">D-xylose-proton symporter</fullName>
    </recommendedName>
    <alternativeName>
        <fullName evidence="11">D-xylose transporter</fullName>
    </alternativeName>
</protein>
<evidence type="ECO:0000256" key="2">
    <source>
        <dbReference type="ARBA" id="ARBA00010992"/>
    </source>
</evidence>
<keyword evidence="3 12" id="KW-0813">Transport</keyword>
<dbReference type="NCBIfam" id="TIGR00879">
    <property type="entry name" value="SP"/>
    <property type="match status" value="1"/>
</dbReference>
<comment type="catalytic activity">
    <reaction evidence="9">
        <text>D-xylose(in) + H(+)(in) = D-xylose(out) + H(+)(out)</text>
        <dbReference type="Rhea" id="RHEA:28959"/>
        <dbReference type="ChEBI" id="CHEBI:15378"/>
        <dbReference type="ChEBI" id="CHEBI:53455"/>
    </reaction>
    <physiologicalReaction direction="right-to-left" evidence="9">
        <dbReference type="Rhea" id="RHEA:28961"/>
    </physiologicalReaction>
</comment>
<evidence type="ECO:0000256" key="11">
    <source>
        <dbReference type="ARBA" id="ARBA00076792"/>
    </source>
</evidence>
<dbReference type="Proteomes" id="UP000044377">
    <property type="component" value="Unassembled WGS sequence"/>
</dbReference>
<dbReference type="InterPro" id="IPR047984">
    <property type="entry name" value="XylE-like"/>
</dbReference>
<dbReference type="PROSITE" id="PS50850">
    <property type="entry name" value="MFS"/>
    <property type="match status" value="1"/>
</dbReference>
<comment type="similarity">
    <text evidence="2 12">Belongs to the major facilitator superfamily. Sugar transporter (TC 2.A.1.1) family.</text>
</comment>
<evidence type="ECO:0000256" key="4">
    <source>
        <dbReference type="ARBA" id="ARBA00022475"/>
    </source>
</evidence>
<feature type="transmembrane region" description="Helical" evidence="13">
    <location>
        <begin position="439"/>
        <end position="459"/>
    </location>
</feature>
<feature type="transmembrane region" description="Helical" evidence="13">
    <location>
        <begin position="26"/>
        <end position="48"/>
    </location>
</feature>
<dbReference type="InterPro" id="IPR036259">
    <property type="entry name" value="MFS_trans_sf"/>
</dbReference>
<dbReference type="PANTHER" id="PTHR48020">
    <property type="entry name" value="PROTON MYO-INOSITOL COTRANSPORTER"/>
    <property type="match status" value="1"/>
</dbReference>
<keyword evidence="8 13" id="KW-0472">Membrane</keyword>
<dbReference type="EMBL" id="MJLX01000017">
    <property type="protein sequence ID" value="RLM25998.1"/>
    <property type="molecule type" value="Genomic_DNA"/>
</dbReference>
<dbReference type="InterPro" id="IPR005829">
    <property type="entry name" value="Sugar_transporter_CS"/>
</dbReference>
<evidence type="ECO:0000256" key="8">
    <source>
        <dbReference type="ARBA" id="ARBA00023136"/>
    </source>
</evidence>
<feature type="transmembrane region" description="Helical" evidence="13">
    <location>
        <begin position="68"/>
        <end position="88"/>
    </location>
</feature>
<feature type="transmembrane region" description="Helical" evidence="13">
    <location>
        <begin position="367"/>
        <end position="390"/>
    </location>
</feature>
<accession>A0A0G4JY59</accession>
<dbReference type="AlphaFoldDB" id="A0A0G4JY59"/>
<feature type="transmembrane region" description="Helical" evidence="13">
    <location>
        <begin position="316"/>
        <end position="333"/>
    </location>
</feature>
<dbReference type="Gene3D" id="1.20.1250.20">
    <property type="entry name" value="MFS general substrate transporter like domains"/>
    <property type="match status" value="2"/>
</dbReference>
<evidence type="ECO:0000313" key="16">
    <source>
        <dbReference type="EMBL" id="RLM25998.1"/>
    </source>
</evidence>
<evidence type="ECO:0000256" key="13">
    <source>
        <dbReference type="SAM" id="Phobius"/>
    </source>
</evidence>
<feature type="transmembrane region" description="Helical" evidence="13">
    <location>
        <begin position="95"/>
        <end position="114"/>
    </location>
</feature>
<dbReference type="InterPro" id="IPR003663">
    <property type="entry name" value="Sugar/inositol_transpt"/>
</dbReference>
<dbReference type="RefSeq" id="WP_048638271.1">
    <property type="nucleotide sequence ID" value="NZ_CGIG01000001.1"/>
</dbReference>
<keyword evidence="4" id="KW-1003">Cell membrane</keyword>
<keyword evidence="17" id="KW-1185">Reference proteome</keyword>
<dbReference type="OrthoDB" id="5368493at2"/>
<comment type="subcellular location">
    <subcellularLocation>
        <location evidence="1">Cell membrane</location>
        <topology evidence="1">Multi-pass membrane protein</topology>
    </subcellularLocation>
</comment>
<keyword evidence="7 13" id="KW-1133">Transmembrane helix</keyword>